<comment type="caution">
    <text evidence="3">The sequence shown here is derived from an EMBL/GenBank/DDBJ whole genome shotgun (WGS) entry which is preliminary data.</text>
</comment>
<evidence type="ECO:0000256" key="1">
    <source>
        <dbReference type="SAM" id="MobiDB-lite"/>
    </source>
</evidence>
<evidence type="ECO:0000313" key="3">
    <source>
        <dbReference type="EMBL" id="RYP84432.1"/>
    </source>
</evidence>
<dbReference type="RefSeq" id="WP_134718894.1">
    <property type="nucleotide sequence ID" value="NZ_SDKM01000023.1"/>
</dbReference>
<dbReference type="InterPro" id="IPR011006">
    <property type="entry name" value="CheY-like_superfamily"/>
</dbReference>
<dbReference type="OrthoDB" id="7466251at2"/>
<feature type="compositionally biased region" description="Low complexity" evidence="1">
    <location>
        <begin position="1"/>
        <end position="13"/>
    </location>
</feature>
<dbReference type="SUPFAM" id="SSF52172">
    <property type="entry name" value="CheY-like"/>
    <property type="match status" value="1"/>
</dbReference>
<proteinExistence type="predicted"/>
<feature type="domain" description="ANTAR" evidence="2">
    <location>
        <begin position="21"/>
        <end position="82"/>
    </location>
</feature>
<evidence type="ECO:0000313" key="4">
    <source>
        <dbReference type="Proteomes" id="UP000295198"/>
    </source>
</evidence>
<accession>A0A4Q4Z9A9</accession>
<organism evidence="3 4">
    <name type="scientific">Nocardioides guangzhouensis</name>
    <dbReference type="NCBI Taxonomy" id="2497878"/>
    <lineage>
        <taxon>Bacteria</taxon>
        <taxon>Bacillati</taxon>
        <taxon>Actinomycetota</taxon>
        <taxon>Actinomycetes</taxon>
        <taxon>Propionibacteriales</taxon>
        <taxon>Nocardioidaceae</taxon>
        <taxon>Nocardioides</taxon>
    </lineage>
</organism>
<dbReference type="Pfam" id="PF03861">
    <property type="entry name" value="ANTAR"/>
    <property type="match status" value="1"/>
</dbReference>
<dbReference type="GO" id="GO:0003723">
    <property type="term" value="F:RNA binding"/>
    <property type="evidence" value="ECO:0007669"/>
    <property type="project" value="InterPro"/>
</dbReference>
<reference evidence="3 4" key="1">
    <citation type="submission" date="2019-01" db="EMBL/GenBank/DDBJ databases">
        <title>Nocardioides guangzhouensis sp. nov., an actinobacterium isolated from soil.</title>
        <authorList>
            <person name="Fu Y."/>
            <person name="Cai Y."/>
            <person name="Lin Z."/>
            <person name="Chen P."/>
        </authorList>
    </citation>
    <scope>NUCLEOTIDE SEQUENCE [LARGE SCALE GENOMIC DNA]</scope>
    <source>
        <strain evidence="3 4">130</strain>
    </source>
</reference>
<dbReference type="SMART" id="SM01012">
    <property type="entry name" value="ANTAR"/>
    <property type="match status" value="1"/>
</dbReference>
<keyword evidence="4" id="KW-1185">Reference proteome</keyword>
<dbReference type="InterPro" id="IPR036388">
    <property type="entry name" value="WH-like_DNA-bd_sf"/>
</dbReference>
<dbReference type="EMBL" id="SDKM01000023">
    <property type="protein sequence ID" value="RYP84432.1"/>
    <property type="molecule type" value="Genomic_DNA"/>
</dbReference>
<dbReference type="Proteomes" id="UP000295198">
    <property type="component" value="Unassembled WGS sequence"/>
</dbReference>
<dbReference type="AlphaFoldDB" id="A0A4Q4Z9A9"/>
<evidence type="ECO:0000259" key="2">
    <source>
        <dbReference type="PROSITE" id="PS50921"/>
    </source>
</evidence>
<dbReference type="Gene3D" id="1.10.10.10">
    <property type="entry name" value="Winged helix-like DNA-binding domain superfamily/Winged helix DNA-binding domain"/>
    <property type="match status" value="1"/>
</dbReference>
<feature type="region of interest" description="Disordered" evidence="1">
    <location>
        <begin position="1"/>
        <end position="21"/>
    </location>
</feature>
<protein>
    <submittedName>
        <fullName evidence="3">ANTAR domain-containing protein</fullName>
    </submittedName>
</protein>
<sequence>MTPTPGSPSNGTPVNGTEPDTHALRLEVSQLRTALSSRAVIEQAKGMIMAERQCDADEAFQVLRRFSQDTNVPLRDVARALIYQTTNGSTGPPT</sequence>
<name>A0A4Q4Z9A9_9ACTN</name>
<gene>
    <name evidence="3" type="ORF">EKO23_15520</name>
</gene>
<dbReference type="InterPro" id="IPR005561">
    <property type="entry name" value="ANTAR"/>
</dbReference>
<dbReference type="PROSITE" id="PS50921">
    <property type="entry name" value="ANTAR"/>
    <property type="match status" value="1"/>
</dbReference>